<dbReference type="EMBL" id="FWZT01000011">
    <property type="protein sequence ID" value="SMF36118.1"/>
    <property type="molecule type" value="Genomic_DNA"/>
</dbReference>
<evidence type="ECO:0000256" key="2">
    <source>
        <dbReference type="PIRSR" id="PIRSR600246-2"/>
    </source>
</evidence>
<feature type="site" description="Cleavage; by autolysis" evidence="3">
    <location>
        <begin position="162"/>
        <end position="163"/>
    </location>
</feature>
<dbReference type="PANTHER" id="PTHR10188">
    <property type="entry name" value="L-ASPARAGINASE"/>
    <property type="match status" value="1"/>
</dbReference>
<evidence type="ECO:0000313" key="4">
    <source>
        <dbReference type="EMBL" id="SMF36118.1"/>
    </source>
</evidence>
<dbReference type="InterPro" id="IPR029055">
    <property type="entry name" value="Ntn_hydrolases_N"/>
</dbReference>
<dbReference type="AlphaFoldDB" id="A0A1Y6C0U4"/>
<organism evidence="4 5">
    <name type="scientific">Pseudobacteriovorax antillogorgiicola</name>
    <dbReference type="NCBI Taxonomy" id="1513793"/>
    <lineage>
        <taxon>Bacteria</taxon>
        <taxon>Pseudomonadati</taxon>
        <taxon>Bdellovibrionota</taxon>
        <taxon>Oligoflexia</taxon>
        <taxon>Oligoflexales</taxon>
        <taxon>Pseudobacteriovoracaceae</taxon>
        <taxon>Pseudobacteriovorax</taxon>
    </lineage>
</organism>
<feature type="active site" description="Nucleophile" evidence="1">
    <location>
        <position position="163"/>
    </location>
</feature>
<feature type="binding site" evidence="2">
    <location>
        <begin position="212"/>
        <end position="215"/>
    </location>
    <ligand>
        <name>substrate</name>
    </ligand>
</feature>
<accession>A0A1Y6C0U4</accession>
<name>A0A1Y6C0U4_9BACT</name>
<gene>
    <name evidence="4" type="ORF">SAMN06296036_1113</name>
</gene>
<protein>
    <submittedName>
        <fullName evidence="4">Asparaginase</fullName>
    </submittedName>
</protein>
<dbReference type="Gene3D" id="3.60.20.30">
    <property type="entry name" value="(Glycosyl)asparaginase"/>
    <property type="match status" value="1"/>
</dbReference>
<dbReference type="Pfam" id="PF01112">
    <property type="entry name" value="Asparaginase_2"/>
    <property type="match status" value="1"/>
</dbReference>
<feature type="binding site" evidence="2">
    <location>
        <begin position="191"/>
        <end position="194"/>
    </location>
    <ligand>
        <name>substrate</name>
    </ligand>
</feature>
<proteinExistence type="predicted"/>
<evidence type="ECO:0000256" key="3">
    <source>
        <dbReference type="PIRSR" id="PIRSR600246-3"/>
    </source>
</evidence>
<evidence type="ECO:0000256" key="1">
    <source>
        <dbReference type="PIRSR" id="PIRSR600246-1"/>
    </source>
</evidence>
<dbReference type="Proteomes" id="UP000192907">
    <property type="component" value="Unassembled WGS sequence"/>
</dbReference>
<dbReference type="GO" id="GO:0016811">
    <property type="term" value="F:hydrolase activity, acting on carbon-nitrogen (but not peptide) bonds, in linear amides"/>
    <property type="evidence" value="ECO:0007669"/>
    <property type="project" value="UniProtKB-ARBA"/>
</dbReference>
<sequence>MIVNGSHSEAFYLLHGGAGPMDPSKPWVHKATSALIELGKILEMKPYQSGIDFITEGLMLLEDHPEFNAGLGSALQADGQARLTTSVMSGPQQSFSAVMSLEGIRHPSKLARRLQEKSSRVLTAPGHQRLAQELALPFENLVVPKRLDAWLKDIREAMPDHDTVGCVLYHPRDGVFAGSSTGGRGFETPGRISDSGTVAGNYASRFAAVTVTGIGEEIVDDAVAARLESRVRDGMSLEEAGQKTYHEAKALQRSYGWVATDHHGCWQVAYTSQAMTFLGRSLVGDHLIDSMVAFD</sequence>
<dbReference type="InterPro" id="IPR000246">
    <property type="entry name" value="Peptidase_T2"/>
</dbReference>
<keyword evidence="5" id="KW-1185">Reference proteome</keyword>
<dbReference type="SUPFAM" id="SSF56235">
    <property type="entry name" value="N-terminal nucleophile aminohydrolases (Ntn hydrolases)"/>
    <property type="match status" value="1"/>
</dbReference>
<reference evidence="5" key="1">
    <citation type="submission" date="2017-04" db="EMBL/GenBank/DDBJ databases">
        <authorList>
            <person name="Varghese N."/>
            <person name="Submissions S."/>
        </authorList>
    </citation>
    <scope>NUCLEOTIDE SEQUENCE [LARGE SCALE GENOMIC DNA]</scope>
    <source>
        <strain evidence="5">RKEM611</strain>
    </source>
</reference>
<dbReference type="PANTHER" id="PTHR10188:SF6">
    <property type="entry name" value="N(4)-(BETA-N-ACETYLGLUCOSAMINYL)-L-ASPARAGINASE"/>
    <property type="match status" value="1"/>
</dbReference>
<dbReference type="STRING" id="1513793.SAMN06296036_1113"/>
<evidence type="ECO:0000313" key="5">
    <source>
        <dbReference type="Proteomes" id="UP000192907"/>
    </source>
</evidence>